<dbReference type="InterPro" id="IPR003660">
    <property type="entry name" value="HAMP_dom"/>
</dbReference>
<dbReference type="GeneID" id="61356382"/>
<evidence type="ECO:0000259" key="1">
    <source>
        <dbReference type="PROSITE" id="PS50112"/>
    </source>
</evidence>
<dbReference type="Pfam" id="PF00563">
    <property type="entry name" value="EAL"/>
    <property type="match status" value="1"/>
</dbReference>
<dbReference type="EMBL" id="AHCD03000026">
    <property type="protein sequence ID" value="KAF7788340.1"/>
    <property type="molecule type" value="Genomic_DNA"/>
</dbReference>
<dbReference type="SMART" id="SM00267">
    <property type="entry name" value="GGDEF"/>
    <property type="match status" value="1"/>
</dbReference>
<dbReference type="Gene3D" id="3.30.70.270">
    <property type="match status" value="1"/>
</dbReference>
<comment type="caution">
    <text evidence="6">The sequence shown here is derived from an EMBL/GenBank/DDBJ whole genome shotgun (WGS) entry which is preliminary data.</text>
</comment>
<dbReference type="AlphaFoldDB" id="A0A8T0CCT2"/>
<accession>A0A8T0CCT2</accession>
<gene>
    <name evidence="6" type="ORF">PRUB_a2974</name>
</gene>
<feature type="domain" description="HAMP" evidence="4">
    <location>
        <begin position="284"/>
        <end position="336"/>
    </location>
</feature>
<dbReference type="InterPro" id="IPR001610">
    <property type="entry name" value="PAC"/>
</dbReference>
<evidence type="ECO:0000259" key="3">
    <source>
        <dbReference type="PROSITE" id="PS50883"/>
    </source>
</evidence>
<dbReference type="GO" id="GO:0007165">
    <property type="term" value="P:signal transduction"/>
    <property type="evidence" value="ECO:0007669"/>
    <property type="project" value="InterPro"/>
</dbReference>
<evidence type="ECO:0000259" key="4">
    <source>
        <dbReference type="PROSITE" id="PS50885"/>
    </source>
</evidence>
<organism evidence="6 7">
    <name type="scientific">Pseudoalteromonas rubra</name>
    <dbReference type="NCBI Taxonomy" id="43658"/>
    <lineage>
        <taxon>Bacteria</taxon>
        <taxon>Pseudomonadati</taxon>
        <taxon>Pseudomonadota</taxon>
        <taxon>Gammaproteobacteria</taxon>
        <taxon>Alteromonadales</taxon>
        <taxon>Pseudoalteromonadaceae</taxon>
        <taxon>Pseudoalteromonas</taxon>
    </lineage>
</organism>
<proteinExistence type="predicted"/>
<dbReference type="InterPro" id="IPR035965">
    <property type="entry name" value="PAS-like_dom_sf"/>
</dbReference>
<evidence type="ECO:0000313" key="6">
    <source>
        <dbReference type="EMBL" id="KAF7788340.1"/>
    </source>
</evidence>
<dbReference type="SMART" id="SM00091">
    <property type="entry name" value="PAS"/>
    <property type="match status" value="1"/>
</dbReference>
<dbReference type="CDD" id="cd01949">
    <property type="entry name" value="GGDEF"/>
    <property type="match status" value="1"/>
</dbReference>
<dbReference type="GO" id="GO:0016020">
    <property type="term" value="C:membrane"/>
    <property type="evidence" value="ECO:0007669"/>
    <property type="project" value="InterPro"/>
</dbReference>
<dbReference type="SMART" id="SM00086">
    <property type="entry name" value="PAC"/>
    <property type="match status" value="1"/>
</dbReference>
<dbReference type="SMART" id="SM00052">
    <property type="entry name" value="EAL"/>
    <property type="match status" value="1"/>
</dbReference>
<dbReference type="InterPro" id="IPR052155">
    <property type="entry name" value="Biofilm_reg_signaling"/>
</dbReference>
<dbReference type="Pfam" id="PF00990">
    <property type="entry name" value="GGDEF"/>
    <property type="match status" value="1"/>
</dbReference>
<dbReference type="PROSITE" id="PS50113">
    <property type="entry name" value="PAC"/>
    <property type="match status" value="1"/>
</dbReference>
<dbReference type="Proteomes" id="UP000016480">
    <property type="component" value="Unassembled WGS sequence"/>
</dbReference>
<dbReference type="InterPro" id="IPR035919">
    <property type="entry name" value="EAL_sf"/>
</dbReference>
<feature type="domain" description="GGDEF" evidence="5">
    <location>
        <begin position="600"/>
        <end position="733"/>
    </location>
</feature>
<evidence type="ECO:0000313" key="7">
    <source>
        <dbReference type="Proteomes" id="UP000016480"/>
    </source>
</evidence>
<dbReference type="PROSITE" id="PS50887">
    <property type="entry name" value="GGDEF"/>
    <property type="match status" value="1"/>
</dbReference>
<reference evidence="6 7" key="1">
    <citation type="journal article" date="2012" name="J. Bacteriol.">
        <title>Genome sequence of the cycloprodigiosin-producing bacterial strain Pseudoalteromonas rubra ATCC 29570(T).</title>
        <authorList>
            <person name="Xie B.B."/>
            <person name="Shu Y.L."/>
            <person name="Qin Q.L."/>
            <person name="Rong J.C."/>
            <person name="Zhang X.Y."/>
            <person name="Chen X.L."/>
            <person name="Zhou B.C."/>
            <person name="Zhang Y.Z."/>
        </authorList>
    </citation>
    <scope>NUCLEOTIDE SEQUENCE [LARGE SCALE GENOMIC DNA]</scope>
    <source>
        <strain evidence="6 7">DSM 6842</strain>
    </source>
</reference>
<evidence type="ECO:0000259" key="5">
    <source>
        <dbReference type="PROSITE" id="PS50887"/>
    </source>
</evidence>
<dbReference type="CDD" id="cd01948">
    <property type="entry name" value="EAL"/>
    <property type="match status" value="1"/>
</dbReference>
<dbReference type="Gene3D" id="3.20.20.450">
    <property type="entry name" value="EAL domain"/>
    <property type="match status" value="1"/>
</dbReference>
<dbReference type="Pfam" id="PF13426">
    <property type="entry name" value="PAS_9"/>
    <property type="match status" value="1"/>
</dbReference>
<dbReference type="SUPFAM" id="SSF55073">
    <property type="entry name" value="Nucleotide cyclase"/>
    <property type="match status" value="1"/>
</dbReference>
<dbReference type="InterPro" id="IPR000700">
    <property type="entry name" value="PAS-assoc_C"/>
</dbReference>
<dbReference type="NCBIfam" id="TIGR00229">
    <property type="entry name" value="sensory_box"/>
    <property type="match status" value="1"/>
</dbReference>
<dbReference type="PANTHER" id="PTHR44757">
    <property type="entry name" value="DIGUANYLATE CYCLASE DGCP"/>
    <property type="match status" value="1"/>
</dbReference>
<dbReference type="InterPro" id="IPR029787">
    <property type="entry name" value="Nucleotide_cyclase"/>
</dbReference>
<dbReference type="CDD" id="cd00130">
    <property type="entry name" value="PAS"/>
    <property type="match status" value="1"/>
</dbReference>
<evidence type="ECO:0008006" key="8">
    <source>
        <dbReference type="Google" id="ProtNLM"/>
    </source>
</evidence>
<dbReference type="RefSeq" id="WP_010383660.1">
    <property type="nucleotide sequence ID" value="NZ_AHCD03000026.1"/>
</dbReference>
<feature type="domain" description="PAC" evidence="2">
    <location>
        <begin position="519"/>
        <end position="571"/>
    </location>
</feature>
<feature type="domain" description="EAL" evidence="3">
    <location>
        <begin position="742"/>
        <end position="996"/>
    </location>
</feature>
<evidence type="ECO:0000259" key="2">
    <source>
        <dbReference type="PROSITE" id="PS50113"/>
    </source>
</evidence>
<feature type="domain" description="PAS" evidence="1">
    <location>
        <begin position="453"/>
        <end position="492"/>
    </location>
</feature>
<dbReference type="CDD" id="cd12914">
    <property type="entry name" value="PDC1_DGC_like"/>
    <property type="match status" value="1"/>
</dbReference>
<dbReference type="SUPFAM" id="SSF141868">
    <property type="entry name" value="EAL domain-like"/>
    <property type="match status" value="1"/>
</dbReference>
<dbReference type="PROSITE" id="PS50885">
    <property type="entry name" value="HAMP"/>
    <property type="match status" value="1"/>
</dbReference>
<dbReference type="PROSITE" id="PS50883">
    <property type="entry name" value="EAL"/>
    <property type="match status" value="1"/>
</dbReference>
<dbReference type="PROSITE" id="PS50112">
    <property type="entry name" value="PAS"/>
    <property type="match status" value="1"/>
</dbReference>
<sequence>MLVLSLPGLLLILALLFAQRSNMLQLQEQQALMYANQVATLQHAEIAATRRLLQQLAYQPKNLQHQRGLCPQLLSSAQHLSPSFANFGLATPDGTVTCSLSKISGPISIADRPYFQQAIDEGTFSIGEYQHDRSINTATLNFAHPVYQDGQLAMVIIAVKRLSHWSRSLSRLTLPQGTRVMVADHTRAIVAEYPYSNEPLGRAVAEDWPDGLNEQAVLLSDANGHHHVYIRLPLLAARGELTIYFAFPFEAAWQQTQRHFALVLSSFFVLLCLLIWLARHRLHKTLLQPLTQFRQAIAALGQGRSVDLTSHTMPQELAKLGEHFESMAKVRLHTEQQLSHKHTELQTLLSALPDSYLRVDSQGQVLAKHGSLVQQGNTLSELFPNHIHKRIRVALTLLKDQPHLLLEYTQGDNQQGYEVRVQGMNHGEEAVIVIRDISHRKRQEEALNLAALVYNNSSEGMVITDAHGYILDVNLAFETVTGFSAQEAIGKTTAILNSGKHDRAFYRQMWHGLNETGRWQGEIVNQRKNGELYTEWLTIDTVYDEQGSPYRRVAIFTDITDNKLKDEQLWRQSHYDSLTDLPNRNSLKKHLNTLLATPDTSLAILLLDLDHFKDINDTLGHYYGDQLLAQVAKVLQSLEQPGVTLSRIGGDEFVIICEHCRTENDAIALAERVLNLFKQDFTLDGEHCHIGASIGIALSPRDGDSSELLLKAADQAMYRAKALGRNGYACFDSALRQQSEQRLLMLRDMRQALSDAQFVMYYQPIVTMHNQQIHKAEALIRWQHPDKGMISPGHFIPLAEETQLIHQLGEFAFQQTLQTLSHLQQQHGAFQISLNVSPVQFNAKHTSLLKWQDQLNDADLQPEDVVIEITEGLMMQGEGRSQARLGQLIQQGFSIALDDFGTGYSSLAYLKQMDTDFIKIDKRFVDGIEHNEDDLVLCETMIMMAHQLGLRVIAEGIETATQHELLKQAGCDFGQGYFYAKPMSQADLEALLLEKSQQRQ</sequence>
<dbReference type="InterPro" id="IPR043128">
    <property type="entry name" value="Rev_trsase/Diguanyl_cyclase"/>
</dbReference>
<dbReference type="SUPFAM" id="SSF55785">
    <property type="entry name" value="PYP-like sensor domain (PAS domain)"/>
    <property type="match status" value="1"/>
</dbReference>
<dbReference type="NCBIfam" id="TIGR00254">
    <property type="entry name" value="GGDEF"/>
    <property type="match status" value="1"/>
</dbReference>
<dbReference type="Gene3D" id="3.30.450.20">
    <property type="entry name" value="PAS domain"/>
    <property type="match status" value="2"/>
</dbReference>
<dbReference type="PANTHER" id="PTHR44757:SF2">
    <property type="entry name" value="BIOFILM ARCHITECTURE MAINTENANCE PROTEIN MBAA"/>
    <property type="match status" value="1"/>
</dbReference>
<dbReference type="InterPro" id="IPR000160">
    <property type="entry name" value="GGDEF_dom"/>
</dbReference>
<protein>
    <recommendedName>
        <fullName evidence="8">GGDEF domain-containing protein</fullName>
    </recommendedName>
</protein>
<dbReference type="InterPro" id="IPR000014">
    <property type="entry name" value="PAS"/>
</dbReference>
<dbReference type="InterPro" id="IPR001633">
    <property type="entry name" value="EAL_dom"/>
</dbReference>
<name>A0A8T0CCT2_9GAMM</name>